<gene>
    <name evidence="2" type="ORF">F5Z01DRAFT_661002</name>
</gene>
<accession>A0A9P7ZI86</accession>
<organism evidence="2 3">
    <name type="scientific">Emericellopsis atlantica</name>
    <dbReference type="NCBI Taxonomy" id="2614577"/>
    <lineage>
        <taxon>Eukaryota</taxon>
        <taxon>Fungi</taxon>
        <taxon>Dikarya</taxon>
        <taxon>Ascomycota</taxon>
        <taxon>Pezizomycotina</taxon>
        <taxon>Sordariomycetes</taxon>
        <taxon>Hypocreomycetidae</taxon>
        <taxon>Hypocreales</taxon>
        <taxon>Bionectriaceae</taxon>
        <taxon>Emericellopsis</taxon>
    </lineage>
</organism>
<name>A0A9P7ZI86_9HYPO</name>
<evidence type="ECO:0000313" key="3">
    <source>
        <dbReference type="Proteomes" id="UP000887229"/>
    </source>
</evidence>
<reference evidence="2" key="1">
    <citation type="journal article" date="2021" name="IMA Fungus">
        <title>Genomic characterization of three marine fungi, including Emericellopsis atlantica sp. nov. with signatures of a generalist lifestyle and marine biomass degradation.</title>
        <authorList>
            <person name="Hagestad O.C."/>
            <person name="Hou L."/>
            <person name="Andersen J.H."/>
            <person name="Hansen E.H."/>
            <person name="Altermark B."/>
            <person name="Li C."/>
            <person name="Kuhnert E."/>
            <person name="Cox R.J."/>
            <person name="Crous P.W."/>
            <person name="Spatafora J.W."/>
            <person name="Lail K."/>
            <person name="Amirebrahimi M."/>
            <person name="Lipzen A."/>
            <person name="Pangilinan J."/>
            <person name="Andreopoulos W."/>
            <person name="Hayes R.D."/>
            <person name="Ng V."/>
            <person name="Grigoriev I.V."/>
            <person name="Jackson S.A."/>
            <person name="Sutton T.D.S."/>
            <person name="Dobson A.D.W."/>
            <person name="Rama T."/>
        </authorList>
    </citation>
    <scope>NUCLEOTIDE SEQUENCE</scope>
    <source>
        <strain evidence="2">TS7</strain>
    </source>
</reference>
<proteinExistence type="predicted"/>
<dbReference type="Proteomes" id="UP000887229">
    <property type="component" value="Unassembled WGS sequence"/>
</dbReference>
<evidence type="ECO:0000256" key="1">
    <source>
        <dbReference type="SAM" id="MobiDB-lite"/>
    </source>
</evidence>
<dbReference type="AlphaFoldDB" id="A0A9P7ZI86"/>
<protein>
    <submittedName>
        <fullName evidence="2">Uncharacterized protein</fullName>
    </submittedName>
</protein>
<keyword evidence="3" id="KW-1185">Reference proteome</keyword>
<dbReference type="GeneID" id="70294767"/>
<feature type="compositionally biased region" description="Low complexity" evidence="1">
    <location>
        <begin position="201"/>
        <end position="216"/>
    </location>
</feature>
<sequence length="216" mass="23815">MGDKVLHRHRIHYIIVCFAKRWERNPTVQEADLAELVYDVYTADMLLRSDTIHAPLVLPSDNPVDPNVTLLKELTVMHTNFLRVARVLQTEYICLAIKHQNVFGDSQSGGDHMLATMSANTGEALQDELTKAAQCFEVEAARGLCVSISEAQFMASMLGDYIKSIIGNESSQSHAQDGMDIDEPSGTASVAGTQHDEPSSEWEGFGESSSEWEGLD</sequence>
<comment type="caution">
    <text evidence="2">The sequence shown here is derived from an EMBL/GenBank/DDBJ whole genome shotgun (WGS) entry which is preliminary data.</text>
</comment>
<feature type="region of interest" description="Disordered" evidence="1">
    <location>
        <begin position="172"/>
        <end position="216"/>
    </location>
</feature>
<dbReference type="RefSeq" id="XP_046116091.1">
    <property type="nucleotide sequence ID" value="XM_046263864.1"/>
</dbReference>
<evidence type="ECO:0000313" key="2">
    <source>
        <dbReference type="EMBL" id="KAG9252167.1"/>
    </source>
</evidence>
<dbReference type="EMBL" id="MU251263">
    <property type="protein sequence ID" value="KAG9252167.1"/>
    <property type="molecule type" value="Genomic_DNA"/>
</dbReference>